<keyword evidence="2" id="KW-0238">DNA-binding</keyword>
<dbReference type="EMBL" id="CP014873">
    <property type="protein sequence ID" value="ANK62001.1"/>
    <property type="molecule type" value="Genomic_DNA"/>
</dbReference>
<sequence length="272" mass="30639">MMKSLVQLVEYQYTTFSRQERKVALKVIQEPRNVQKMSITRLAQATGVSNATITRFVKKMNCTNFYDFKLQLAQADSVNVDLPTKGTIPDDVYNFYQKVLKATQQLLDPAILKQIVSLIAQSDRLYLFGLGSSGYTANEMTQRLIRMGITAFGMTDSHMMYITSGIMKKGDLVLVLSNSGNTREVNEAAKVAQKNNAKLVALTGFSKSPLAELCDLSIIVKNSNFVDNSRFVNSQFAMTYALDIITTMLLENDNYRVKMDQTIEMIMNNKLK</sequence>
<keyword evidence="5" id="KW-1185">Reference proteome</keyword>
<dbReference type="SUPFAM" id="SSF53697">
    <property type="entry name" value="SIS domain"/>
    <property type="match status" value="1"/>
</dbReference>
<dbReference type="InterPro" id="IPR009057">
    <property type="entry name" value="Homeodomain-like_sf"/>
</dbReference>
<dbReference type="GO" id="GO:0003700">
    <property type="term" value="F:DNA-binding transcription factor activity"/>
    <property type="evidence" value="ECO:0007669"/>
    <property type="project" value="InterPro"/>
</dbReference>
<dbReference type="CDD" id="cd05013">
    <property type="entry name" value="SIS_RpiR"/>
    <property type="match status" value="1"/>
</dbReference>
<dbReference type="PROSITE" id="PS51071">
    <property type="entry name" value="HTH_RPIR"/>
    <property type="match status" value="1"/>
</dbReference>
<dbReference type="InterPro" id="IPR046348">
    <property type="entry name" value="SIS_dom_sf"/>
</dbReference>
<dbReference type="Pfam" id="PF01418">
    <property type="entry name" value="HTH_6"/>
    <property type="match status" value="1"/>
</dbReference>
<keyword evidence="3" id="KW-0804">Transcription</keyword>
<dbReference type="GO" id="GO:1901135">
    <property type="term" value="P:carbohydrate derivative metabolic process"/>
    <property type="evidence" value="ECO:0007669"/>
    <property type="project" value="InterPro"/>
</dbReference>
<evidence type="ECO:0000256" key="2">
    <source>
        <dbReference type="ARBA" id="ARBA00023125"/>
    </source>
</evidence>
<evidence type="ECO:0000256" key="3">
    <source>
        <dbReference type="ARBA" id="ARBA00023163"/>
    </source>
</evidence>
<dbReference type="PANTHER" id="PTHR30514:SF21">
    <property type="entry name" value="RPIR-FAMILY TRANSCRIPTIONAL REGULATOR"/>
    <property type="match status" value="1"/>
</dbReference>
<dbReference type="InterPro" id="IPR035472">
    <property type="entry name" value="RpiR-like_SIS"/>
</dbReference>
<evidence type="ECO:0000256" key="1">
    <source>
        <dbReference type="ARBA" id="ARBA00023015"/>
    </source>
</evidence>
<dbReference type="InterPro" id="IPR047640">
    <property type="entry name" value="RpiR-like"/>
</dbReference>
<dbReference type="InterPro" id="IPR001347">
    <property type="entry name" value="SIS_dom"/>
</dbReference>
<reference evidence="4 5" key="1">
    <citation type="submission" date="2016-03" db="EMBL/GenBank/DDBJ databases">
        <title>Pediococcus and Lactobacillus from brewery environment - whole genome sequencing and assembly.</title>
        <authorList>
            <person name="Behr J."/>
            <person name="Geissler A.J."/>
            <person name="Vogel R.F."/>
        </authorList>
    </citation>
    <scope>NUCLEOTIDE SEQUENCE [LARGE SCALE GENOMIC DNA]</scope>
    <source>
        <strain evidence="4 5">TMW 1.1989</strain>
    </source>
</reference>
<keyword evidence="1" id="KW-0805">Transcription regulation</keyword>
<dbReference type="PROSITE" id="PS51464">
    <property type="entry name" value="SIS"/>
    <property type="match status" value="1"/>
</dbReference>
<dbReference type="AlphaFoldDB" id="A0A192H227"/>
<dbReference type="RefSeq" id="WP_068279150.1">
    <property type="nucleotide sequence ID" value="NZ_CP014881.1"/>
</dbReference>
<name>A0A192H227_9LACO</name>
<dbReference type="InterPro" id="IPR000281">
    <property type="entry name" value="HTH_RpiR"/>
</dbReference>
<dbReference type="Pfam" id="PF01380">
    <property type="entry name" value="SIS"/>
    <property type="match status" value="1"/>
</dbReference>
<organism evidence="4 5">
    <name type="scientific">Loigolactobacillus backii</name>
    <dbReference type="NCBI Taxonomy" id="375175"/>
    <lineage>
        <taxon>Bacteria</taxon>
        <taxon>Bacillati</taxon>
        <taxon>Bacillota</taxon>
        <taxon>Bacilli</taxon>
        <taxon>Lactobacillales</taxon>
        <taxon>Lactobacillaceae</taxon>
        <taxon>Loigolactobacillus</taxon>
    </lineage>
</organism>
<gene>
    <name evidence="4" type="ORF">AYR53_03980</name>
</gene>
<evidence type="ECO:0000313" key="4">
    <source>
        <dbReference type="EMBL" id="ANK62001.1"/>
    </source>
</evidence>
<dbReference type="GO" id="GO:0003677">
    <property type="term" value="F:DNA binding"/>
    <property type="evidence" value="ECO:0007669"/>
    <property type="project" value="UniProtKB-KW"/>
</dbReference>
<dbReference type="SUPFAM" id="SSF46689">
    <property type="entry name" value="Homeodomain-like"/>
    <property type="match status" value="1"/>
</dbReference>
<dbReference type="Gene3D" id="3.40.50.10490">
    <property type="entry name" value="Glucose-6-phosphate isomerase like protein, domain 1"/>
    <property type="match status" value="1"/>
</dbReference>
<protein>
    <submittedName>
        <fullName evidence="4">RpiR family transcriptional regulator</fullName>
    </submittedName>
</protein>
<accession>A0A192H227</accession>
<dbReference type="PANTHER" id="PTHR30514">
    <property type="entry name" value="GLUCOKINASE"/>
    <property type="match status" value="1"/>
</dbReference>
<dbReference type="Gene3D" id="1.10.10.10">
    <property type="entry name" value="Winged helix-like DNA-binding domain superfamily/Winged helix DNA-binding domain"/>
    <property type="match status" value="1"/>
</dbReference>
<dbReference type="STRING" id="375175.AYR53_03980"/>
<evidence type="ECO:0000313" key="5">
    <source>
        <dbReference type="Proteomes" id="UP000078582"/>
    </source>
</evidence>
<dbReference type="Proteomes" id="UP000078582">
    <property type="component" value="Chromosome"/>
</dbReference>
<dbReference type="InterPro" id="IPR036388">
    <property type="entry name" value="WH-like_DNA-bd_sf"/>
</dbReference>
<proteinExistence type="predicted"/>
<dbReference type="GO" id="GO:0097367">
    <property type="term" value="F:carbohydrate derivative binding"/>
    <property type="evidence" value="ECO:0007669"/>
    <property type="project" value="InterPro"/>
</dbReference>